<proteinExistence type="predicted"/>
<dbReference type="SUPFAM" id="SSF52540">
    <property type="entry name" value="P-loop containing nucleoside triphosphate hydrolases"/>
    <property type="match status" value="1"/>
</dbReference>
<dbReference type="EMBL" id="JAROCY010000012">
    <property type="protein sequence ID" value="MDF8334305.1"/>
    <property type="molecule type" value="Genomic_DNA"/>
</dbReference>
<dbReference type="PANTHER" id="PTHR13696">
    <property type="entry name" value="P-LOOP CONTAINING NUCLEOSIDE TRIPHOSPHATE HYDROLASE"/>
    <property type="match status" value="1"/>
</dbReference>
<dbReference type="Pfam" id="PF13614">
    <property type="entry name" value="AAA_31"/>
    <property type="match status" value="1"/>
</dbReference>
<evidence type="ECO:0000313" key="3">
    <source>
        <dbReference type="Proteomes" id="UP001222770"/>
    </source>
</evidence>
<dbReference type="CDD" id="cd02042">
    <property type="entry name" value="ParAB_family"/>
    <property type="match status" value="1"/>
</dbReference>
<dbReference type="PANTHER" id="PTHR13696:SF52">
    <property type="entry name" value="PARA FAMILY PROTEIN CT_582"/>
    <property type="match status" value="1"/>
</dbReference>
<dbReference type="InterPro" id="IPR025669">
    <property type="entry name" value="AAA_dom"/>
</dbReference>
<feature type="domain" description="AAA" evidence="1">
    <location>
        <begin position="1"/>
        <end position="161"/>
    </location>
</feature>
<keyword evidence="3" id="KW-1185">Reference proteome</keyword>
<reference evidence="2 3" key="1">
    <citation type="submission" date="2023-03" db="EMBL/GenBank/DDBJ databases">
        <title>Novosphingobium cyanobacteriorum sp. nov., isolated from a eutrophic reservoir during the Microcystis bloom period.</title>
        <authorList>
            <person name="Kang M."/>
            <person name="Le V."/>
            <person name="Ko S.-R."/>
            <person name="Lee S.-A."/>
            <person name="Ahn C.-Y."/>
        </authorList>
    </citation>
    <scope>NUCLEOTIDE SEQUENCE [LARGE SCALE GENOMIC DNA]</scope>
    <source>
        <strain evidence="2 3">HBC54</strain>
    </source>
</reference>
<gene>
    <name evidence="2" type="ORF">POM99_13915</name>
</gene>
<dbReference type="RefSeq" id="WP_277278844.1">
    <property type="nucleotide sequence ID" value="NZ_JAROCY010000012.1"/>
</dbReference>
<comment type="caution">
    <text evidence="2">The sequence shown here is derived from an EMBL/GenBank/DDBJ whole genome shotgun (WGS) entry which is preliminary data.</text>
</comment>
<dbReference type="InterPro" id="IPR050678">
    <property type="entry name" value="DNA_Partitioning_ATPase"/>
</dbReference>
<dbReference type="InterPro" id="IPR027417">
    <property type="entry name" value="P-loop_NTPase"/>
</dbReference>
<dbReference type="Gene3D" id="3.40.50.300">
    <property type="entry name" value="P-loop containing nucleotide triphosphate hydrolases"/>
    <property type="match status" value="1"/>
</dbReference>
<sequence length="249" mass="27238">MAVIGVYSVKGGVGKTTLAVDMAWRAAVLSRHSTLLWDLDPQGGAAFLLGMEERPGKRAASVFQRDGRPRDLISPSPYPGLSLLQSDESLRSLSVALARIGHRKRLANLTAALSAEYPRIIVDCPPVLNEISDQIMAAADVLIVPLPPSPLSVRALDAIRQEMLRSHHRHPPILPVLSMVDTRRKLHREVVSGFAAGWPVIPMASAIEQMAVRRKPIGAFAGWTEADYRLGKLWDAIEAKLRMREAIPA</sequence>
<dbReference type="Proteomes" id="UP001222770">
    <property type="component" value="Unassembled WGS sequence"/>
</dbReference>
<accession>A0ABT6CMK8</accession>
<name>A0ABT6CMK8_9SPHN</name>
<organism evidence="2 3">
    <name type="scientific">Novosphingobium cyanobacteriorum</name>
    <dbReference type="NCBI Taxonomy" id="3024215"/>
    <lineage>
        <taxon>Bacteria</taxon>
        <taxon>Pseudomonadati</taxon>
        <taxon>Pseudomonadota</taxon>
        <taxon>Alphaproteobacteria</taxon>
        <taxon>Sphingomonadales</taxon>
        <taxon>Sphingomonadaceae</taxon>
        <taxon>Novosphingobium</taxon>
    </lineage>
</organism>
<evidence type="ECO:0000313" key="2">
    <source>
        <dbReference type="EMBL" id="MDF8334305.1"/>
    </source>
</evidence>
<evidence type="ECO:0000259" key="1">
    <source>
        <dbReference type="Pfam" id="PF13614"/>
    </source>
</evidence>
<protein>
    <submittedName>
        <fullName evidence="2">ParA family protein</fullName>
    </submittedName>
</protein>